<accession>A0A0H5PW65</accession>
<proteinExistence type="predicted"/>
<reference evidence="2" key="1">
    <citation type="submission" date="2015-06" db="EMBL/GenBank/DDBJ databases">
        <authorList>
            <person name="Joergensen T."/>
        </authorList>
    </citation>
    <scope>NUCLEOTIDE SEQUENCE</scope>
    <source>
        <plasmid evidence="2">pRGRH0124</plasmid>
    </source>
</reference>
<keyword evidence="2" id="KW-0614">Plasmid</keyword>
<feature type="region of interest" description="Disordered" evidence="1">
    <location>
        <begin position="77"/>
        <end position="116"/>
    </location>
</feature>
<dbReference type="AlphaFoldDB" id="A0A0H5PW65"/>
<evidence type="ECO:0000256" key="1">
    <source>
        <dbReference type="SAM" id="MobiDB-lite"/>
    </source>
</evidence>
<feature type="region of interest" description="Disordered" evidence="1">
    <location>
        <begin position="1"/>
        <end position="42"/>
    </location>
</feature>
<sequence>MKRRNRLNGSPGSGAKRRQERYQVGRAKLRLPRPERSAPGAAQLCRVGGRSGGQAQQGGYFCGALLGLAAPLVDEARGGQAGRRGPAEGAEAPKARRKEGRGIATGPLCHVDTGGL</sequence>
<name>A0A0H5PW65_9ZZZZ</name>
<reference evidence="2" key="2">
    <citation type="submission" date="2015-07" db="EMBL/GenBank/DDBJ databases">
        <title>Plasmids, circular viruses and viroids from rat gut.</title>
        <authorList>
            <person name="Jorgensen T.J."/>
            <person name="Hansen M.A."/>
            <person name="Xu Z."/>
            <person name="Tabak M.A."/>
            <person name="Sorensen S.J."/>
            <person name="Hansen L.H."/>
        </authorList>
    </citation>
    <scope>NUCLEOTIDE SEQUENCE</scope>
    <source>
        <plasmid evidence="2">pRGRH0124</plasmid>
    </source>
</reference>
<evidence type="ECO:0000313" key="2">
    <source>
        <dbReference type="EMBL" id="CRY93996.1"/>
    </source>
</evidence>
<geneLocation type="plasmid" evidence="2">
    <name>pRGRH0124</name>
</geneLocation>
<protein>
    <submittedName>
        <fullName evidence="2">Uncharacterized protein</fullName>
    </submittedName>
</protein>
<feature type="compositionally biased region" description="Low complexity" evidence="1">
    <location>
        <begin position="83"/>
        <end position="92"/>
    </location>
</feature>
<dbReference type="EMBL" id="LN852814">
    <property type="protein sequence ID" value="CRY93996.1"/>
    <property type="molecule type" value="Genomic_DNA"/>
</dbReference>
<organism evidence="2">
    <name type="scientific">uncultured prokaryote</name>
    <dbReference type="NCBI Taxonomy" id="198431"/>
    <lineage>
        <taxon>unclassified sequences</taxon>
        <taxon>environmental samples</taxon>
    </lineage>
</organism>